<evidence type="ECO:0000256" key="2">
    <source>
        <dbReference type="SAM" id="SignalP"/>
    </source>
</evidence>
<evidence type="ECO:0000256" key="1">
    <source>
        <dbReference type="SAM" id="MobiDB-lite"/>
    </source>
</evidence>
<organism evidence="3 4">
    <name type="scientific">Acetobacter orientalis</name>
    <dbReference type="NCBI Taxonomy" id="146474"/>
    <lineage>
        <taxon>Bacteria</taxon>
        <taxon>Pseudomonadati</taxon>
        <taxon>Pseudomonadota</taxon>
        <taxon>Alphaproteobacteria</taxon>
        <taxon>Acetobacterales</taxon>
        <taxon>Acetobacteraceae</taxon>
        <taxon>Acetobacter</taxon>
    </lineage>
</organism>
<feature type="chain" id="PRO_5013395557" description="DUF2155 domain-containing protein" evidence="2">
    <location>
        <begin position="28"/>
        <end position="201"/>
    </location>
</feature>
<accession>A0A252AZ64</accession>
<dbReference type="AlphaFoldDB" id="A0A252AZ64"/>
<comment type="caution">
    <text evidence="3">The sequence shown here is derived from an EMBL/GenBank/DDBJ whole genome shotgun (WGS) entry which is preliminary data.</text>
</comment>
<name>A0A252AZ64_9PROT</name>
<dbReference type="EMBL" id="JOOY01000154">
    <property type="protein sequence ID" value="OUI97388.1"/>
    <property type="molecule type" value="Genomic_DNA"/>
</dbReference>
<feature type="signal peptide" evidence="2">
    <location>
        <begin position="1"/>
        <end position="27"/>
    </location>
</feature>
<evidence type="ECO:0008006" key="5">
    <source>
        <dbReference type="Google" id="ProtNLM"/>
    </source>
</evidence>
<gene>
    <name evidence="3" type="ORF">HK15_03535</name>
</gene>
<protein>
    <recommendedName>
        <fullName evidence="5">DUF2155 domain-containing protein</fullName>
    </recommendedName>
</protein>
<dbReference type="RefSeq" id="WP_094756235.1">
    <property type="nucleotide sequence ID" value="NZ_JOOY01000154.1"/>
</dbReference>
<keyword evidence="2" id="KW-0732">Signal</keyword>
<feature type="compositionally biased region" description="Low complexity" evidence="1">
    <location>
        <begin position="177"/>
        <end position="201"/>
    </location>
</feature>
<evidence type="ECO:0000313" key="4">
    <source>
        <dbReference type="Proteomes" id="UP000194999"/>
    </source>
</evidence>
<sequence length="201" mass="20439">MSFGVRKLIVGCLGVACVGLSVSMAHATGEALAPPAIYPANTWQGKATAVVRVLDRLDAHVELLSVPVGTTAHYKSLDITPGRCLQRPKTLSPDAAGWLELHDTHPDGATFKGWMLAAEPALGVFESAVYDVRMVRCEGNDVAPAAPPLPTPAVPVLAQPSGPDAPAQGESTGEGGQAVPAGGAAPAQGASPAAPEYGGEY</sequence>
<dbReference type="Pfam" id="PF09923">
    <property type="entry name" value="DUF2155"/>
    <property type="match status" value="1"/>
</dbReference>
<dbReference type="Proteomes" id="UP000194999">
    <property type="component" value="Unassembled WGS sequence"/>
</dbReference>
<evidence type="ECO:0000313" key="3">
    <source>
        <dbReference type="EMBL" id="OUI97388.1"/>
    </source>
</evidence>
<dbReference type="InterPro" id="IPR019225">
    <property type="entry name" value="DUF2155"/>
</dbReference>
<proteinExistence type="predicted"/>
<reference evidence="3 4" key="1">
    <citation type="submission" date="2014-06" db="EMBL/GenBank/DDBJ databases">
        <authorList>
            <person name="Ju J."/>
            <person name="Zhang J."/>
        </authorList>
    </citation>
    <scope>NUCLEOTIDE SEQUENCE [LARGE SCALE GENOMIC DNA]</scope>
    <source>
        <strain evidence="3">DmW_048</strain>
    </source>
</reference>
<feature type="region of interest" description="Disordered" evidence="1">
    <location>
        <begin position="146"/>
        <end position="201"/>
    </location>
</feature>